<evidence type="ECO:0000313" key="2">
    <source>
        <dbReference type="EMBL" id="PMC57856.1"/>
    </source>
</evidence>
<dbReference type="Pfam" id="PF16481">
    <property type="entry name" value="DUF5058"/>
    <property type="match status" value="1"/>
</dbReference>
<sequence length="243" mass="26130">MKYYEIANSTVMLVLCSIVILIVVLQAIIFIRKAISRGKELGMDESIIKPTIENSVLLSIVPSLPVIVLMLALSVSLGRYFPWLRLSVVGGAAYEGIAANVGAQSVGLEDISDPNLTPDHFVIIAFIMTIGIIGGMVFNILFMKQIDKAAITARNKAMRTGSKGFLTIFSAALLVAMLAVISTPYVLNTQNIEAIIAFLSSGFAVLGLNKLADKLNKSTLKEFSFTIALLIGIGAVIVYTNLF</sequence>
<dbReference type="OrthoDB" id="86868at2"/>
<feature type="transmembrane region" description="Helical" evidence="1">
    <location>
        <begin position="12"/>
        <end position="35"/>
    </location>
</feature>
<feature type="transmembrane region" description="Helical" evidence="1">
    <location>
        <begin position="223"/>
        <end position="242"/>
    </location>
</feature>
<feature type="transmembrane region" description="Helical" evidence="1">
    <location>
        <begin position="56"/>
        <end position="77"/>
    </location>
</feature>
<comment type="caution">
    <text evidence="2">The sequence shown here is derived from an EMBL/GenBank/DDBJ whole genome shotgun (WGS) entry which is preliminary data.</text>
</comment>
<keyword evidence="1" id="KW-0812">Transmembrane</keyword>
<evidence type="ECO:0000313" key="3">
    <source>
        <dbReference type="Proteomes" id="UP000235682"/>
    </source>
</evidence>
<keyword evidence="1" id="KW-1133">Transmembrane helix</keyword>
<feature type="transmembrane region" description="Helical" evidence="1">
    <location>
        <begin position="164"/>
        <end position="186"/>
    </location>
</feature>
<dbReference type="STRING" id="84521.SAMN04487994_104313"/>
<dbReference type="EMBL" id="PNHE01000039">
    <property type="protein sequence ID" value="PMC57856.1"/>
    <property type="molecule type" value="Genomic_DNA"/>
</dbReference>
<dbReference type="AlphaFoldDB" id="A0A2N6SLD0"/>
<dbReference type="InterPro" id="IPR032479">
    <property type="entry name" value="DUF5058"/>
</dbReference>
<keyword evidence="1" id="KW-0472">Membrane</keyword>
<feature type="transmembrane region" description="Helical" evidence="1">
    <location>
        <begin position="121"/>
        <end position="143"/>
    </location>
</feature>
<organism evidence="2 3">
    <name type="scientific">Dolosicoccus paucivorans</name>
    <dbReference type="NCBI Taxonomy" id="84521"/>
    <lineage>
        <taxon>Bacteria</taxon>
        <taxon>Bacillati</taxon>
        <taxon>Bacillota</taxon>
        <taxon>Bacilli</taxon>
        <taxon>Lactobacillales</taxon>
        <taxon>Aerococcaceae</taxon>
        <taxon>Dolosicoccus</taxon>
    </lineage>
</organism>
<dbReference type="Proteomes" id="UP000235682">
    <property type="component" value="Unassembled WGS sequence"/>
</dbReference>
<feature type="transmembrane region" description="Helical" evidence="1">
    <location>
        <begin position="192"/>
        <end position="211"/>
    </location>
</feature>
<keyword evidence="3" id="KW-1185">Reference proteome</keyword>
<evidence type="ECO:0000256" key="1">
    <source>
        <dbReference type="SAM" id="Phobius"/>
    </source>
</evidence>
<gene>
    <name evidence="2" type="ORF">CJ205_07400</name>
</gene>
<name>A0A2N6SLD0_9LACT</name>
<reference evidence="2 3" key="1">
    <citation type="submission" date="2017-09" db="EMBL/GenBank/DDBJ databases">
        <title>Bacterial strain isolated from the female urinary microbiota.</title>
        <authorList>
            <person name="Thomas-White K."/>
            <person name="Kumar N."/>
            <person name="Forster S."/>
            <person name="Putonti C."/>
            <person name="Lawley T."/>
            <person name="Wolfe A.J."/>
        </authorList>
    </citation>
    <scope>NUCLEOTIDE SEQUENCE [LARGE SCALE GENOMIC DNA]</scope>
    <source>
        <strain evidence="2 3">UMB0852</strain>
    </source>
</reference>
<accession>A0A2N6SLD0</accession>
<dbReference type="RefSeq" id="WP_102228045.1">
    <property type="nucleotide sequence ID" value="NZ_PNFY01000036.1"/>
</dbReference>
<protein>
    <submittedName>
        <fullName evidence="2">DUF5058 domain-containing protein</fullName>
    </submittedName>
</protein>
<proteinExistence type="predicted"/>